<dbReference type="GO" id="GO:0015180">
    <property type="term" value="F:L-alanine transmembrane transporter activity"/>
    <property type="evidence" value="ECO:0007669"/>
    <property type="project" value="TreeGrafter"/>
</dbReference>
<keyword evidence="4" id="KW-0812">Transmembrane</keyword>
<dbReference type="PANTHER" id="PTHR46673:SF1">
    <property type="entry name" value="4F2 CELL-SURFACE ANTIGEN HEAVY CHAIN"/>
    <property type="match status" value="1"/>
</dbReference>
<dbReference type="GO" id="GO:0015823">
    <property type="term" value="P:phenylalanine transport"/>
    <property type="evidence" value="ECO:0007669"/>
    <property type="project" value="TreeGrafter"/>
</dbReference>
<dbReference type="GO" id="GO:0016324">
    <property type="term" value="C:apical plasma membrane"/>
    <property type="evidence" value="ECO:0007669"/>
    <property type="project" value="TreeGrafter"/>
</dbReference>
<name>A0A4Y2LCC4_ARAVE</name>
<protein>
    <recommendedName>
        <fullName evidence="2">alpha-glucosidase</fullName>
        <ecNumber evidence="2">3.2.1.20</ecNumber>
    </recommendedName>
</protein>
<sequence>MQKVNEIFGILVSKQLMTLDNKILREKATTLANLYRDDLDKDKLSVEIESFKYSVIGSSTVSSGNSTMDKNSEQAACNGGDQHEEVDMDDEAAAKEKLTANDPSKVKFTSVNLDGKNGDAKIDIHVAQTTVGMGKEELMKYANEPFWVRLRMFLFILFWVAWIGMLVGAVIIIIQAPRCPPAPTAQWYQKAAMYQVDVETFQDSDGNGVGDIKGLISKLDYLKDQHVDALMLSAFYKSEDGGIVEHNEVDARFGSLADFDELVQQLKEKNIRLVVDFVPNHSSNKHKWFLASVEGQEPYKDFYTWADAPAGDKSTPPNNWLNVEGESAWTWHDERGQFYLNTFGGNLPDLNLRNELVKQELRDIIKHWLEKGVDGFKVVAASHLVEDADLRDEPVATVKSQSKREYNKINHIYTVDQPENFGLFADWKHIISNFTTSTLPKILMAETSGSMNTTMLYYGNETYALAELPYNTHFTEIHENINGVELKHHLDMWINNMPSFGWPTLLVGSQNVPRLENRVGKELVDAIHMVATFTKGTPLFYYGDELGVSDIPAETKNKKSKPQTVMLWNNESYAGFTNETTSLPVHPNYTTINVEVQEKDPHSHLKIFSRLLALRGQPALNFGLQDYPIVTNETFSLIRVRKGSPGYLVVVNLGSAQSKLDFTGKSGYLPETARVEIRSSNIVDGPLADGEHPKVSLSEIPLEPKQSVVLSFVPVFEG</sequence>
<dbReference type="InterPro" id="IPR031984">
    <property type="entry name" value="SLC3A2_N"/>
</dbReference>
<dbReference type="InterPro" id="IPR045857">
    <property type="entry name" value="O16G_dom_2"/>
</dbReference>
<dbReference type="SMART" id="SM00642">
    <property type="entry name" value="Aamy"/>
    <property type="match status" value="1"/>
</dbReference>
<comment type="catalytic activity">
    <reaction evidence="1">
        <text>Hydrolysis of terminal, non-reducing (1-&gt;4)-linked alpha-D-glucose residues with release of alpha-D-glucose.</text>
        <dbReference type="EC" id="3.2.1.20"/>
    </reaction>
</comment>
<accession>A0A4Y2LCC4</accession>
<evidence type="ECO:0000256" key="1">
    <source>
        <dbReference type="ARBA" id="ARBA00001657"/>
    </source>
</evidence>
<dbReference type="PANTHER" id="PTHR46673">
    <property type="entry name" value="4F2 CELL-SURFACE ANTIGEN HEAVY CHAIN"/>
    <property type="match status" value="1"/>
</dbReference>
<dbReference type="SUPFAM" id="SSF51445">
    <property type="entry name" value="(Trans)glycosidases"/>
    <property type="match status" value="1"/>
</dbReference>
<dbReference type="Gene3D" id="3.20.20.80">
    <property type="entry name" value="Glycosidases"/>
    <property type="match status" value="1"/>
</dbReference>
<organism evidence="6 7">
    <name type="scientific">Araneus ventricosus</name>
    <name type="common">Orbweaver spider</name>
    <name type="synonym">Epeira ventricosa</name>
    <dbReference type="NCBI Taxonomy" id="182803"/>
    <lineage>
        <taxon>Eukaryota</taxon>
        <taxon>Metazoa</taxon>
        <taxon>Ecdysozoa</taxon>
        <taxon>Arthropoda</taxon>
        <taxon>Chelicerata</taxon>
        <taxon>Arachnida</taxon>
        <taxon>Araneae</taxon>
        <taxon>Araneomorphae</taxon>
        <taxon>Entelegynae</taxon>
        <taxon>Araneoidea</taxon>
        <taxon>Araneidae</taxon>
        <taxon>Araneus</taxon>
    </lineage>
</organism>
<evidence type="ECO:0000313" key="7">
    <source>
        <dbReference type="Proteomes" id="UP000499080"/>
    </source>
</evidence>
<dbReference type="EMBL" id="BGPR01005659">
    <property type="protein sequence ID" value="GBN12222.1"/>
    <property type="molecule type" value="Genomic_DNA"/>
</dbReference>
<dbReference type="GO" id="GO:0005975">
    <property type="term" value="P:carbohydrate metabolic process"/>
    <property type="evidence" value="ECO:0007669"/>
    <property type="project" value="InterPro"/>
</dbReference>
<dbReference type="GO" id="GO:0015190">
    <property type="term" value="F:L-leucine transmembrane transporter activity"/>
    <property type="evidence" value="ECO:0007669"/>
    <property type="project" value="TreeGrafter"/>
</dbReference>
<feature type="region of interest" description="Disordered" evidence="3">
    <location>
        <begin position="63"/>
        <end position="82"/>
    </location>
</feature>
<dbReference type="Gene3D" id="3.90.400.10">
    <property type="entry name" value="Oligo-1,6-glucosidase, Domain 2"/>
    <property type="match status" value="1"/>
</dbReference>
<dbReference type="InterPro" id="IPR042280">
    <property type="entry name" value="SLC3A2"/>
</dbReference>
<dbReference type="GO" id="GO:0015173">
    <property type="term" value="F:aromatic amino acid transmembrane transporter activity"/>
    <property type="evidence" value="ECO:0007669"/>
    <property type="project" value="TreeGrafter"/>
</dbReference>
<dbReference type="GO" id="GO:0004558">
    <property type="term" value="F:alpha-1,4-glucosidase activity"/>
    <property type="evidence" value="ECO:0007669"/>
    <property type="project" value="UniProtKB-EC"/>
</dbReference>
<dbReference type="Proteomes" id="UP000499080">
    <property type="component" value="Unassembled WGS sequence"/>
</dbReference>
<dbReference type="GO" id="GO:1904273">
    <property type="term" value="P:L-alanine import across plasma membrane"/>
    <property type="evidence" value="ECO:0007669"/>
    <property type="project" value="TreeGrafter"/>
</dbReference>
<dbReference type="Pfam" id="PF00128">
    <property type="entry name" value="Alpha-amylase"/>
    <property type="match status" value="1"/>
</dbReference>
<proteinExistence type="predicted"/>
<comment type="caution">
    <text evidence="6">The sequence shown here is derived from an EMBL/GenBank/DDBJ whole genome shotgun (WGS) entry which is preliminary data.</text>
</comment>
<dbReference type="OrthoDB" id="1740265at2759"/>
<evidence type="ECO:0000256" key="3">
    <source>
        <dbReference type="SAM" id="MobiDB-lite"/>
    </source>
</evidence>
<reference evidence="6 7" key="1">
    <citation type="journal article" date="2019" name="Sci. Rep.">
        <title>Orb-weaving spider Araneus ventricosus genome elucidates the spidroin gene catalogue.</title>
        <authorList>
            <person name="Kono N."/>
            <person name="Nakamura H."/>
            <person name="Ohtoshi R."/>
            <person name="Moran D.A.P."/>
            <person name="Shinohara A."/>
            <person name="Yoshida Y."/>
            <person name="Fujiwara M."/>
            <person name="Mori M."/>
            <person name="Tomita M."/>
            <person name="Arakawa K."/>
        </authorList>
    </citation>
    <scope>NUCLEOTIDE SEQUENCE [LARGE SCALE GENOMIC DNA]</scope>
</reference>
<evidence type="ECO:0000256" key="2">
    <source>
        <dbReference type="ARBA" id="ARBA00012741"/>
    </source>
</evidence>
<evidence type="ECO:0000256" key="4">
    <source>
        <dbReference type="SAM" id="Phobius"/>
    </source>
</evidence>
<dbReference type="InterPro" id="IPR017853">
    <property type="entry name" value="GH"/>
</dbReference>
<keyword evidence="4" id="KW-1133">Transmembrane helix</keyword>
<dbReference type="GO" id="GO:0016323">
    <property type="term" value="C:basolateral plasma membrane"/>
    <property type="evidence" value="ECO:0007669"/>
    <property type="project" value="TreeGrafter"/>
</dbReference>
<gene>
    <name evidence="6" type="primary">Slc3a1_2</name>
    <name evidence="6" type="ORF">AVEN_115434_1</name>
</gene>
<keyword evidence="4" id="KW-0472">Membrane</keyword>
<feature type="compositionally biased region" description="Polar residues" evidence="3">
    <location>
        <begin position="63"/>
        <end position="75"/>
    </location>
</feature>
<feature type="domain" description="Glycosyl hydrolase family 13 catalytic" evidence="5">
    <location>
        <begin position="195"/>
        <end position="586"/>
    </location>
</feature>
<evidence type="ECO:0000259" key="5">
    <source>
        <dbReference type="SMART" id="SM00642"/>
    </source>
</evidence>
<keyword evidence="7" id="KW-1185">Reference proteome</keyword>
<dbReference type="InterPro" id="IPR013780">
    <property type="entry name" value="Glyco_hydro_b"/>
</dbReference>
<dbReference type="AlphaFoldDB" id="A0A4Y2LCC4"/>
<feature type="transmembrane region" description="Helical" evidence="4">
    <location>
        <begin position="153"/>
        <end position="174"/>
    </location>
</feature>
<dbReference type="Pfam" id="PF16028">
    <property type="entry name" value="SLC3A2_N"/>
    <property type="match status" value="1"/>
</dbReference>
<dbReference type="GO" id="GO:1903801">
    <property type="term" value="P:L-leucine import across plasma membrane"/>
    <property type="evidence" value="ECO:0007669"/>
    <property type="project" value="TreeGrafter"/>
</dbReference>
<dbReference type="Gene3D" id="2.60.40.1180">
    <property type="entry name" value="Golgi alpha-mannosidase II"/>
    <property type="match status" value="1"/>
</dbReference>
<evidence type="ECO:0000313" key="6">
    <source>
        <dbReference type="EMBL" id="GBN12222.1"/>
    </source>
</evidence>
<dbReference type="InterPro" id="IPR006047">
    <property type="entry name" value="GH13_cat_dom"/>
</dbReference>
<dbReference type="EC" id="3.2.1.20" evidence="2"/>